<protein>
    <submittedName>
        <fullName evidence="2">Uncharacterized protein</fullName>
    </submittedName>
</protein>
<dbReference type="AlphaFoldDB" id="A0A6C0BF35"/>
<dbReference type="EMBL" id="MN739130">
    <property type="protein sequence ID" value="QHS90199.1"/>
    <property type="molecule type" value="Genomic_DNA"/>
</dbReference>
<organism evidence="2">
    <name type="scientific">viral metagenome</name>
    <dbReference type="NCBI Taxonomy" id="1070528"/>
    <lineage>
        <taxon>unclassified sequences</taxon>
        <taxon>metagenomes</taxon>
        <taxon>organismal metagenomes</taxon>
    </lineage>
</organism>
<sequence length="585" mass="66245">MFDRNSSGKGEESDMDYFITSDLPMDQVYSVLKSQDLGESQIEKTMEEIEDARKKIKKVVNRFLKKLEVSYGHLDVPDLYKKGLKHAEKAGLSPIEIKAFLNHVQRGDVYSVHSYQNEQRYTPMAKFLGFPHPSGQMINISSKDHSKLNELAILYKETAVIHNAIKNQTYAYTDCAPQALTGQFGRRDHNVEVYINPIIAALFLPKIMALERTMLMSNIARMILSRAQAYIRTNAFHLQQNISPIEIDAEASLARNYANDPNALEHFNEDTPVENMIKRYRCQVELYHTVINLRQGRYYARGYGSQVGISGLKQLLDSYNWTFFDSPDMYGVDDEGSFLRKLLAVFSIRPTLTQLSSFTPRYGMGFSTVNALAKTVFLAMPIVNVKLPIDTTGSGDTATSLELSRALTQTDFIIEHKAVVPKNKVVMHSDGVAFFYVNRRYPSIGFTTGSMNMRPVGMPLTLVNQLAVNSTNLMFDLQMRIGRAYFDLRSVVVLNRSPVPDFEIATGYSSIVVSDNKSNETLFYHYNPSVAGRMELAPESDSGSSYESPDPIRFLSEYTDDKSRYLSFRTEAQERGTIFLYVQSS</sequence>
<proteinExistence type="predicted"/>
<feature type="coiled-coil region" evidence="1">
    <location>
        <begin position="35"/>
        <end position="66"/>
    </location>
</feature>
<evidence type="ECO:0000256" key="1">
    <source>
        <dbReference type="SAM" id="Coils"/>
    </source>
</evidence>
<evidence type="ECO:0000313" key="2">
    <source>
        <dbReference type="EMBL" id="QHS90199.1"/>
    </source>
</evidence>
<accession>A0A6C0BF35</accession>
<reference evidence="2" key="1">
    <citation type="journal article" date="2020" name="Nature">
        <title>Giant virus diversity and host interactions through global metagenomics.</title>
        <authorList>
            <person name="Schulz F."/>
            <person name="Roux S."/>
            <person name="Paez-Espino D."/>
            <person name="Jungbluth S."/>
            <person name="Walsh D.A."/>
            <person name="Denef V.J."/>
            <person name="McMahon K.D."/>
            <person name="Konstantinidis K.T."/>
            <person name="Eloe-Fadrosh E.A."/>
            <person name="Kyrpides N.C."/>
            <person name="Woyke T."/>
        </authorList>
    </citation>
    <scope>NUCLEOTIDE SEQUENCE</scope>
    <source>
        <strain evidence="2">GVMAG-M-3300010160-60</strain>
    </source>
</reference>
<name>A0A6C0BF35_9ZZZZ</name>
<keyword evidence="1" id="KW-0175">Coiled coil</keyword>